<sequence length="626" mass="69057">MKSVSVAIAAEALITAIVAIGIYYGVGVFPYTTPWASGTTPPEPAQLHFTLPIGMPSLQELKMPLSFIRAEGLGFGIAGFLLSAAAILAQSFARGAYLGGLRSHAVNGEKADMLRAGRHFFFRMTGWTIFQHAAGLILFFSAVVFFPFALIGMIVLFAFSLTPYVIVLRDVGLAEGLASAPGVFRRAFGRLLPLAIVAAIVTALCGGARLAPVPYNYLLCMVIYVPAATYLIYELMLRLHAFLRENNTPLPKPQFRERARRFGGWAWAALLLVAPLTGAAAATGHLFAPLSLANGSEKEWNGVSFWNDFTAAYARSEQRYTTYGWKHTGEMRLRISMPELANGAGPELLRGTAEVTWGLMEEKTTRSGNSSHIFLEETQRTDRLFYSLKKATTSTGASYFSSREGTAHLLTSGGNLREPHELEMMVSGDGKRVFLLLHPTRFPVDPVWRVSKDGRYLIPLTSPMNAGDFRYFWFSSEPKAEEAFAMLAEKNKETLLGAPAPYQLLPYALQEADGDMVATLIAMTPEAARESVPAWDAEQWTSYLRTKYEGVEYAELFPYVSKAGEYDGHVWEERTPKSEGAIRTRITVPYPNGSVTVEFEEKEGQLLELQLFLDGIVQLEESNKKG</sequence>
<protein>
    <submittedName>
        <fullName evidence="2">Uncharacterized protein</fullName>
    </submittedName>
</protein>
<keyword evidence="3" id="KW-1185">Reference proteome</keyword>
<evidence type="ECO:0000313" key="3">
    <source>
        <dbReference type="Proteomes" id="UP000309676"/>
    </source>
</evidence>
<organism evidence="2 3">
    <name type="scientific">Paenibacillus antri</name>
    <dbReference type="NCBI Taxonomy" id="2582848"/>
    <lineage>
        <taxon>Bacteria</taxon>
        <taxon>Bacillati</taxon>
        <taxon>Bacillota</taxon>
        <taxon>Bacilli</taxon>
        <taxon>Bacillales</taxon>
        <taxon>Paenibacillaceae</taxon>
        <taxon>Paenibacillus</taxon>
    </lineage>
</organism>
<feature type="transmembrane region" description="Helical" evidence="1">
    <location>
        <begin position="215"/>
        <end position="233"/>
    </location>
</feature>
<evidence type="ECO:0000256" key="1">
    <source>
        <dbReference type="SAM" id="Phobius"/>
    </source>
</evidence>
<gene>
    <name evidence="2" type="ORF">FE782_18400</name>
</gene>
<keyword evidence="1" id="KW-0812">Transmembrane</keyword>
<feature type="transmembrane region" description="Helical" evidence="1">
    <location>
        <begin position="73"/>
        <end position="93"/>
    </location>
</feature>
<dbReference type="OrthoDB" id="2493042at2"/>
<dbReference type="EMBL" id="VCIW01000013">
    <property type="protein sequence ID" value="TLS50676.1"/>
    <property type="molecule type" value="Genomic_DNA"/>
</dbReference>
<dbReference type="AlphaFoldDB" id="A0A5R9G8J4"/>
<evidence type="ECO:0000313" key="2">
    <source>
        <dbReference type="EMBL" id="TLS50676.1"/>
    </source>
</evidence>
<feature type="transmembrane region" description="Helical" evidence="1">
    <location>
        <begin position="7"/>
        <end position="26"/>
    </location>
</feature>
<feature type="transmembrane region" description="Helical" evidence="1">
    <location>
        <begin position="265"/>
        <end position="288"/>
    </location>
</feature>
<reference evidence="2 3" key="1">
    <citation type="submission" date="2019-05" db="EMBL/GenBank/DDBJ databases">
        <authorList>
            <person name="Narsing Rao M.P."/>
            <person name="Li W.J."/>
        </authorList>
    </citation>
    <scope>NUCLEOTIDE SEQUENCE [LARGE SCALE GENOMIC DNA]</scope>
    <source>
        <strain evidence="2 3">SYSU_K30003</strain>
    </source>
</reference>
<dbReference type="RefSeq" id="WP_138195708.1">
    <property type="nucleotide sequence ID" value="NZ_VCIW01000013.1"/>
</dbReference>
<keyword evidence="1" id="KW-1133">Transmembrane helix</keyword>
<dbReference type="Proteomes" id="UP000309676">
    <property type="component" value="Unassembled WGS sequence"/>
</dbReference>
<keyword evidence="1" id="KW-0472">Membrane</keyword>
<name>A0A5R9G8J4_9BACL</name>
<proteinExistence type="predicted"/>
<feature type="transmembrane region" description="Helical" evidence="1">
    <location>
        <begin position="146"/>
        <end position="167"/>
    </location>
</feature>
<feature type="transmembrane region" description="Helical" evidence="1">
    <location>
        <begin position="188"/>
        <end position="209"/>
    </location>
</feature>
<comment type="caution">
    <text evidence="2">The sequence shown here is derived from an EMBL/GenBank/DDBJ whole genome shotgun (WGS) entry which is preliminary data.</text>
</comment>
<feature type="transmembrane region" description="Helical" evidence="1">
    <location>
        <begin position="120"/>
        <end position="140"/>
    </location>
</feature>
<accession>A0A5R9G8J4</accession>